<dbReference type="RefSeq" id="WP_341744012.1">
    <property type="nucleotide sequence ID" value="NZ_CP151406.1"/>
</dbReference>
<feature type="domain" description="HupH hydrogenase expression protein C-terminal" evidence="2">
    <location>
        <begin position="76"/>
        <end position="149"/>
    </location>
</feature>
<evidence type="ECO:0000313" key="3">
    <source>
        <dbReference type="EMBL" id="WZJ22074.1"/>
    </source>
</evidence>
<evidence type="ECO:0000256" key="1">
    <source>
        <dbReference type="ARBA" id="ARBA00010832"/>
    </source>
</evidence>
<dbReference type="EMBL" id="CP151406">
    <property type="protein sequence ID" value="WZJ22074.1"/>
    <property type="molecule type" value="Genomic_DNA"/>
</dbReference>
<dbReference type="Pfam" id="PF04809">
    <property type="entry name" value="HupH_C"/>
    <property type="match status" value="2"/>
</dbReference>
<reference evidence="3 4" key="1">
    <citation type="submission" date="2024-04" db="EMBL/GenBank/DDBJ databases">
        <title>Dissimilatory iodate-reducing microorganisms contribute to the enrichment of iodine in groundwater.</title>
        <authorList>
            <person name="Jiang Z."/>
        </authorList>
    </citation>
    <scope>NUCLEOTIDE SEQUENCE [LARGE SCALE GENOMIC DNA]</scope>
    <source>
        <strain evidence="3 4">NCP973</strain>
    </source>
</reference>
<dbReference type="InterPro" id="IPR006894">
    <property type="entry name" value="HupH_Hydgase_express_prot_C"/>
</dbReference>
<organism evidence="3 4">
    <name type="scientific">Azonexus hydrophilus</name>
    <dbReference type="NCBI Taxonomy" id="418702"/>
    <lineage>
        <taxon>Bacteria</taxon>
        <taxon>Pseudomonadati</taxon>
        <taxon>Pseudomonadota</taxon>
        <taxon>Betaproteobacteria</taxon>
        <taxon>Rhodocyclales</taxon>
        <taxon>Azonexaceae</taxon>
        <taxon>Azonexus</taxon>
    </lineage>
</organism>
<evidence type="ECO:0000313" key="4">
    <source>
        <dbReference type="Proteomes" id="UP001479520"/>
    </source>
</evidence>
<evidence type="ECO:0000259" key="2">
    <source>
        <dbReference type="Pfam" id="PF04809"/>
    </source>
</evidence>
<dbReference type="InterPro" id="IPR038527">
    <property type="entry name" value="HupH_C_sf"/>
</dbReference>
<dbReference type="Proteomes" id="UP001479520">
    <property type="component" value="Chromosome"/>
</dbReference>
<gene>
    <name evidence="3" type="ORF">AADV58_02680</name>
</gene>
<protein>
    <submittedName>
        <fullName evidence="3">Hydrogenase expression/formation protein</fullName>
    </submittedName>
</protein>
<accession>A0ABZ2XJR9</accession>
<feature type="domain" description="HupH hydrogenase expression protein C-terminal" evidence="2">
    <location>
        <begin position="167"/>
        <end position="282"/>
    </location>
</feature>
<name>A0ABZ2XJR9_9RHOO</name>
<sequence length="287" mass="30784">MNPASLRPFPIPVVALGPGSQGDDAPAYLAMPQGMQTFSAPYLPDDAAPDAVAAVLGLLGDFVDQAAARGLDGAASIDLLGLDPAVRDLINQSLGFGEVSAFTTAPRHWRVQETAFAGFWRVLEIADDGRFLSDRLQTGAIPDVLAATMYACAGSQLAAPDYPTGCMNAPALVEEIRMQATAWQPGQAAHVINLSLLPVSEADLDTLYGWLGHREVSILSRGYGNCRITSTRLKNVWWVQYFNSMDVLILNSIEVGGMPEVALAAPEDFADSLQRLQEYLEMMAENA</sequence>
<proteinExistence type="inferred from homology"/>
<comment type="similarity">
    <text evidence="1">Belongs to the HupH/HyaF family.</text>
</comment>
<keyword evidence="4" id="KW-1185">Reference proteome</keyword>
<dbReference type="Gene3D" id="3.30.1370.140">
    <property type="entry name" value="HupH hydrogenase expression protein, C-terminal domain"/>
    <property type="match status" value="2"/>
</dbReference>